<reference evidence="1" key="2">
    <citation type="journal article" date="2023" name="IMA Fungus">
        <title>Comparative genomic study of the Penicillium genus elucidates a diverse pangenome and 15 lateral gene transfer events.</title>
        <authorList>
            <person name="Petersen C."/>
            <person name="Sorensen T."/>
            <person name="Nielsen M.R."/>
            <person name="Sondergaard T.E."/>
            <person name="Sorensen J.L."/>
            <person name="Fitzpatrick D.A."/>
            <person name="Frisvad J.C."/>
            <person name="Nielsen K.L."/>
        </authorList>
    </citation>
    <scope>NUCLEOTIDE SEQUENCE</scope>
    <source>
        <strain evidence="1">IBT 16849</strain>
    </source>
</reference>
<sequence>MLLQPPYTTLQPRDLLGSGGCISWRNNAYISVVIALLKVLYADRSSKDRISFKDVILICPYKE</sequence>
<accession>A0A9W9JP87</accession>
<gene>
    <name evidence="1" type="ORF">N7472_004761</name>
</gene>
<dbReference type="AlphaFoldDB" id="A0A9W9JP87"/>
<dbReference type="OrthoDB" id="4369796at2759"/>
<keyword evidence="2" id="KW-1185">Reference proteome</keyword>
<organism evidence="1 2">
    <name type="scientific">Penicillium cf. griseofulvum</name>
    <dbReference type="NCBI Taxonomy" id="2972120"/>
    <lineage>
        <taxon>Eukaryota</taxon>
        <taxon>Fungi</taxon>
        <taxon>Dikarya</taxon>
        <taxon>Ascomycota</taxon>
        <taxon>Pezizomycotina</taxon>
        <taxon>Eurotiomycetes</taxon>
        <taxon>Eurotiomycetidae</taxon>
        <taxon>Eurotiales</taxon>
        <taxon>Aspergillaceae</taxon>
        <taxon>Penicillium</taxon>
    </lineage>
</organism>
<dbReference type="EMBL" id="JAPQKP010000003">
    <property type="protein sequence ID" value="KAJ5199557.1"/>
    <property type="molecule type" value="Genomic_DNA"/>
</dbReference>
<reference evidence="1" key="1">
    <citation type="submission" date="2022-11" db="EMBL/GenBank/DDBJ databases">
        <authorList>
            <person name="Petersen C."/>
        </authorList>
    </citation>
    <scope>NUCLEOTIDE SEQUENCE</scope>
    <source>
        <strain evidence="1">IBT 16849</strain>
    </source>
</reference>
<name>A0A9W9JP87_9EURO</name>
<evidence type="ECO:0000313" key="2">
    <source>
        <dbReference type="Proteomes" id="UP001150879"/>
    </source>
</evidence>
<comment type="caution">
    <text evidence="1">The sequence shown here is derived from an EMBL/GenBank/DDBJ whole genome shotgun (WGS) entry which is preliminary data.</text>
</comment>
<evidence type="ECO:0000313" key="1">
    <source>
        <dbReference type="EMBL" id="KAJ5199557.1"/>
    </source>
</evidence>
<protein>
    <submittedName>
        <fullName evidence="1">Uncharacterized protein</fullName>
    </submittedName>
</protein>
<proteinExistence type="predicted"/>
<dbReference type="Proteomes" id="UP001150879">
    <property type="component" value="Unassembled WGS sequence"/>
</dbReference>